<keyword evidence="5" id="KW-1185">Reference proteome</keyword>
<organism evidence="4 5">
    <name type="scientific">Cladosporium halotolerans</name>
    <dbReference type="NCBI Taxonomy" id="1052096"/>
    <lineage>
        <taxon>Eukaryota</taxon>
        <taxon>Fungi</taxon>
        <taxon>Dikarya</taxon>
        <taxon>Ascomycota</taxon>
        <taxon>Pezizomycotina</taxon>
        <taxon>Dothideomycetes</taxon>
        <taxon>Dothideomycetidae</taxon>
        <taxon>Cladosporiales</taxon>
        <taxon>Cladosporiaceae</taxon>
        <taxon>Cladosporium</taxon>
    </lineage>
</organism>
<dbReference type="GO" id="GO:0005739">
    <property type="term" value="C:mitochondrion"/>
    <property type="evidence" value="ECO:0007669"/>
    <property type="project" value="UniProtKB-ARBA"/>
</dbReference>
<accession>A0AB34KEI4</accession>
<dbReference type="InterPro" id="IPR051624">
    <property type="entry name" value="RMD1/Sad1-interacting"/>
</dbReference>
<evidence type="ECO:0000313" key="5">
    <source>
        <dbReference type="Proteomes" id="UP000803884"/>
    </source>
</evidence>
<proteinExistence type="inferred from homology"/>
<protein>
    <recommendedName>
        <fullName evidence="3">DUF155 domain-containing protein</fullName>
    </recommendedName>
</protein>
<dbReference type="AlphaFoldDB" id="A0AB34KEI4"/>
<feature type="region of interest" description="Disordered" evidence="2">
    <location>
        <begin position="250"/>
        <end position="278"/>
    </location>
</feature>
<reference evidence="4 5" key="1">
    <citation type="journal article" date="2020" name="Microbiol. Resour. Announc.">
        <title>Draft Genome Sequence of a Cladosporium Species Isolated from the Mesophotic Ascidian Didemnum maculosum.</title>
        <authorList>
            <person name="Gioti A."/>
            <person name="Siaperas R."/>
            <person name="Nikolaivits E."/>
            <person name="Le Goff G."/>
            <person name="Ouazzani J."/>
            <person name="Kotoulas G."/>
            <person name="Topakas E."/>
        </authorList>
    </citation>
    <scope>NUCLEOTIDE SEQUENCE [LARGE SCALE GENOMIC DNA]</scope>
    <source>
        <strain evidence="4 5">TM138-S3</strain>
    </source>
</reference>
<dbReference type="PANTHER" id="PTHR16255">
    <property type="entry name" value="REQUIRED FOR MEIOTIC NUCLEAR DIVISION PROTEIN 1 HOMOLOG"/>
    <property type="match status" value="1"/>
</dbReference>
<comment type="caution">
    <text evidence="4">The sequence shown here is derived from an EMBL/GenBank/DDBJ whole genome shotgun (WGS) entry which is preliminary data.</text>
</comment>
<dbReference type="GO" id="GO:0070131">
    <property type="term" value="P:positive regulation of mitochondrial translation"/>
    <property type="evidence" value="ECO:0007669"/>
    <property type="project" value="TreeGrafter"/>
</dbReference>
<dbReference type="GeneID" id="96010448"/>
<evidence type="ECO:0000313" key="4">
    <source>
        <dbReference type="EMBL" id="KAL1582321.1"/>
    </source>
</evidence>
<dbReference type="InterPro" id="IPR003734">
    <property type="entry name" value="DUF155"/>
</dbReference>
<feature type="region of interest" description="Disordered" evidence="2">
    <location>
        <begin position="25"/>
        <end position="111"/>
    </location>
</feature>
<feature type="compositionally biased region" description="Basic and acidic residues" evidence="2">
    <location>
        <begin position="65"/>
        <end position="75"/>
    </location>
</feature>
<evidence type="ECO:0000256" key="1">
    <source>
        <dbReference type="ARBA" id="ARBA00008306"/>
    </source>
</evidence>
<gene>
    <name evidence="4" type="ORF">WHR41_09006</name>
</gene>
<sequence>MSHRAATWIAFGSICRRSLTTLTAARSSARHQPANHLRPGHQSLASQAARSRKLPRNHFTSYKPLRQDAHEPPKKESKRKSARSQAASTSLRRVAVEAQRSRDGLVKGKGKKRHVDPVAETREVTAYCAAETYNISAARRLLVQEGFQPDPLKTDLFPQVLHVQTPNFIAKDEETGEKREQGIGDVFVFPSGSVVTWNVQEHIGRNIVTRIIRQAAENPHQVEVEDFEYLEDGTRDSSVIVGDTIVLGTKPSEDHHHYHHHAESAAATSDPDTPPHHETDAILAKIAYSSALARSTKLAVLENALAHYFQTTRQIPTTLSAGSPLRFTRQFILRKTGELLSIRAQLNLYSELTDSLPDLFWDSPHNLGLESYYESLGKALDVGVRIKVLNEKMDYASEIAAVLRERLSEKHSTGLEWLIIGLISIEVVFGIFELWRERNLGIEAERTRTLLEQYLTMQLAKEGEKKAKA</sequence>
<dbReference type="RefSeq" id="XP_069225428.1">
    <property type="nucleotide sequence ID" value="XM_069377610.1"/>
</dbReference>
<feature type="domain" description="DUF155" evidence="3">
    <location>
        <begin position="186"/>
        <end position="390"/>
    </location>
</feature>
<evidence type="ECO:0000256" key="2">
    <source>
        <dbReference type="SAM" id="MobiDB-lite"/>
    </source>
</evidence>
<comment type="similarity">
    <text evidence="1">Belongs to the RMD1/sif2 family.</text>
</comment>
<dbReference type="EMBL" id="JAAQHG020000054">
    <property type="protein sequence ID" value="KAL1582321.1"/>
    <property type="molecule type" value="Genomic_DNA"/>
</dbReference>
<dbReference type="Pfam" id="PF02582">
    <property type="entry name" value="DUF155"/>
    <property type="match status" value="1"/>
</dbReference>
<evidence type="ECO:0000259" key="3">
    <source>
        <dbReference type="Pfam" id="PF02582"/>
    </source>
</evidence>
<dbReference type="Proteomes" id="UP000803884">
    <property type="component" value="Unassembled WGS sequence"/>
</dbReference>
<dbReference type="PANTHER" id="PTHR16255:SF1">
    <property type="entry name" value="REQUIRED FOR MEIOTIC NUCLEAR DIVISION PROTEIN 1 HOMOLOG"/>
    <property type="match status" value="1"/>
</dbReference>
<name>A0AB34KEI4_9PEZI</name>